<dbReference type="CDD" id="cd22160">
    <property type="entry name" value="F-box_AtFBL13-like"/>
    <property type="match status" value="1"/>
</dbReference>
<dbReference type="SUPFAM" id="SSF81383">
    <property type="entry name" value="F-box domain"/>
    <property type="match status" value="1"/>
</dbReference>
<evidence type="ECO:0000313" key="3">
    <source>
        <dbReference type="Proteomes" id="UP001157006"/>
    </source>
</evidence>
<feature type="domain" description="F-box" evidence="1">
    <location>
        <begin position="1"/>
        <end position="32"/>
    </location>
</feature>
<dbReference type="Pfam" id="PF00646">
    <property type="entry name" value="F-box"/>
    <property type="match status" value="1"/>
</dbReference>
<dbReference type="EMBL" id="OX451740">
    <property type="protein sequence ID" value="CAI8613291.1"/>
    <property type="molecule type" value="Genomic_DNA"/>
</dbReference>
<keyword evidence="3" id="KW-1185">Reference proteome</keyword>
<name>A0AAV1AS13_VICFA</name>
<evidence type="ECO:0000313" key="2">
    <source>
        <dbReference type="EMBL" id="CAI8613291.1"/>
    </source>
</evidence>
<dbReference type="InterPro" id="IPR001810">
    <property type="entry name" value="F-box_dom"/>
</dbReference>
<sequence length="403" mass="46396">MISNLPDDIIAHILSFLPMKDAIRTSVLAQRWIYMWTYLTDLCFGDKATIYSQDKINKTTFINFVYTMLLHLNTLNINKFSLSLSEKYDPYIINNWISFALNRKVKEISVRSIQECNISCYPIFKCQSLQNLVLNMNHSTIQFPSFVCLSSLTVLSLVAMKITCCSSDQSKKLKLKFPVLREYTSFDCIWLGVKHVTIEAPLLEKVNIFRHWYTTFNMSQAVIEIRASYITNYSYMSYISSETILLDVAHVAEASICLTNSKVQMSEQQMKICVLKLFNLKNLKCLRLIYGLESMKYYLADIPAVRMLGYLHIHCSVSIEILLALLLKSPCLETLVLKAIDSYTELPSFSIVPECFLSTLKVVLESISFSCYKLSEAEIEKVKEKTFLFKRSFNIEFSAHSVT</sequence>
<dbReference type="InterPro" id="IPR050232">
    <property type="entry name" value="FBL13/AtMIF1-like"/>
</dbReference>
<dbReference type="InterPro" id="IPR053781">
    <property type="entry name" value="F-box_AtFBL13-like"/>
</dbReference>
<organism evidence="2 3">
    <name type="scientific">Vicia faba</name>
    <name type="common">Broad bean</name>
    <name type="synonym">Faba vulgaris</name>
    <dbReference type="NCBI Taxonomy" id="3906"/>
    <lineage>
        <taxon>Eukaryota</taxon>
        <taxon>Viridiplantae</taxon>
        <taxon>Streptophyta</taxon>
        <taxon>Embryophyta</taxon>
        <taxon>Tracheophyta</taxon>
        <taxon>Spermatophyta</taxon>
        <taxon>Magnoliopsida</taxon>
        <taxon>eudicotyledons</taxon>
        <taxon>Gunneridae</taxon>
        <taxon>Pentapetalae</taxon>
        <taxon>rosids</taxon>
        <taxon>fabids</taxon>
        <taxon>Fabales</taxon>
        <taxon>Fabaceae</taxon>
        <taxon>Papilionoideae</taxon>
        <taxon>50 kb inversion clade</taxon>
        <taxon>NPAAA clade</taxon>
        <taxon>Hologalegina</taxon>
        <taxon>IRL clade</taxon>
        <taxon>Fabeae</taxon>
        <taxon>Vicia</taxon>
    </lineage>
</organism>
<dbReference type="Proteomes" id="UP001157006">
    <property type="component" value="Chromosome 5"/>
</dbReference>
<dbReference type="Gene3D" id="1.20.1280.50">
    <property type="match status" value="1"/>
</dbReference>
<protein>
    <recommendedName>
        <fullName evidence="1">F-box domain-containing protein</fullName>
    </recommendedName>
</protein>
<proteinExistence type="predicted"/>
<reference evidence="2 3" key="1">
    <citation type="submission" date="2023-01" db="EMBL/GenBank/DDBJ databases">
        <authorList>
            <person name="Kreplak J."/>
        </authorList>
    </citation>
    <scope>NUCLEOTIDE SEQUENCE [LARGE SCALE GENOMIC DNA]</scope>
</reference>
<dbReference type="PANTHER" id="PTHR31900:SF32">
    <property type="entry name" value="F-BOX_RNI_FBD-LIKE DOMAIN PROTEIN"/>
    <property type="match status" value="1"/>
</dbReference>
<dbReference type="AlphaFoldDB" id="A0AAV1AS13"/>
<dbReference type="PANTHER" id="PTHR31900">
    <property type="entry name" value="F-BOX/RNI SUPERFAMILY PROTEIN-RELATED"/>
    <property type="match status" value="1"/>
</dbReference>
<dbReference type="InterPro" id="IPR036047">
    <property type="entry name" value="F-box-like_dom_sf"/>
</dbReference>
<dbReference type="PROSITE" id="PS50181">
    <property type="entry name" value="FBOX"/>
    <property type="match status" value="1"/>
</dbReference>
<gene>
    <name evidence="2" type="ORF">VFH_V073880</name>
</gene>
<accession>A0AAV1AS13</accession>
<evidence type="ECO:0000259" key="1">
    <source>
        <dbReference type="PROSITE" id="PS50181"/>
    </source>
</evidence>